<dbReference type="NCBIfam" id="TIGR00243">
    <property type="entry name" value="Dxr"/>
    <property type="match status" value="1"/>
</dbReference>
<keyword evidence="15" id="KW-1185">Reference proteome</keyword>
<dbReference type="Gene3D" id="1.10.1740.10">
    <property type="match status" value="1"/>
</dbReference>
<evidence type="ECO:0000259" key="12">
    <source>
        <dbReference type="Pfam" id="PF08436"/>
    </source>
</evidence>
<comment type="caution">
    <text evidence="9">Lacks conserved residue(s) required for the propagation of feature annotation.</text>
</comment>
<dbReference type="EC" id="1.1.1.267" evidence="9"/>
<dbReference type="InterPro" id="IPR003821">
    <property type="entry name" value="DXP_reductoisomerase"/>
</dbReference>
<evidence type="ECO:0000256" key="5">
    <source>
        <dbReference type="ARBA" id="ARBA00023002"/>
    </source>
</evidence>
<dbReference type="InterPro" id="IPR013644">
    <property type="entry name" value="DXP_reductoisomerase_C"/>
</dbReference>
<feature type="binding site" evidence="9">
    <location>
        <position position="266"/>
    </location>
    <ligand>
        <name>NADPH</name>
        <dbReference type="ChEBI" id="CHEBI:57783"/>
    </ligand>
</feature>
<dbReference type="PIRSF" id="PIRSF006205">
    <property type="entry name" value="Dxp_reductismrs"/>
    <property type="match status" value="1"/>
</dbReference>
<feature type="domain" description="1-deoxy-D-xylulose 5-phosphate reductoisomerase N-terminal" evidence="11">
    <location>
        <begin position="56"/>
        <end position="195"/>
    </location>
</feature>
<keyword evidence="7 9" id="KW-0414">Isoprene biosynthesis</keyword>
<keyword evidence="5 9" id="KW-0560">Oxidoreductase</keyword>
<comment type="function">
    <text evidence="9">Catalyzes the NADPH-dependent rearrangement and reduction of 1-deoxy-D-xylulose-5-phosphate (DXP) to 2-C-methyl-D-erythritol 4-phosphate (MEP).</text>
</comment>
<dbReference type="Proteomes" id="UP001422074">
    <property type="component" value="Unassembled WGS sequence"/>
</dbReference>
<sequence length="448" mass="45299">MHSSGADPRSDDPHAHSTPGGSSSAGSRRAVGRRAGGPGSEGPGSEGPGSEGQRTVVLLGSTGSIGTQAIDVVDSAPDRFRVTALAAGGASLDAIAAQAVHTRAEAVGVAAGSVDALREAIAAQARRAGVQGYSPELFAGPDATTRIAAWDGGSGPADVVLNGITGSIGLAPTLAALRSGATLALANKESLIVGGALVTGAAAPGQIVPVDSEHSAIAQCLRSGRPDEVQKLILTASGGPFRGRTRAELAGVTPAEALNHPTWDMGRVVTTNSATLVNKGLEVIEAHLLFGTPLAAIDVVVHPQSIVHSMVQFTDGSIIAQASPPDMRLPIALGLGWPDRVPGAAAPCDFSATAAWTFEPLDEEAFPAVSIAKHAARQGSTFPAVFNAANEEAVEAFHAGGIGFLDIVDTVEAVLSEHGGSAELTLESVLEAESWARARALERLATRN</sequence>
<dbReference type="Pfam" id="PF02670">
    <property type="entry name" value="DXP_reductoisom"/>
    <property type="match status" value="1"/>
</dbReference>
<dbReference type="InterPro" id="IPR036169">
    <property type="entry name" value="DXPR_C_sf"/>
</dbReference>
<feature type="binding site" evidence="9">
    <location>
        <position position="278"/>
    </location>
    <ligand>
        <name>1-deoxy-D-xylulose 5-phosphate</name>
        <dbReference type="ChEBI" id="CHEBI:57792"/>
    </ligand>
</feature>
<keyword evidence="4 9" id="KW-0521">NADP</keyword>
<dbReference type="GO" id="GO:0030604">
    <property type="term" value="F:1-deoxy-D-xylulose-5-phosphate reductoisomerase activity"/>
    <property type="evidence" value="ECO:0007669"/>
    <property type="project" value="UniProtKB-EC"/>
</dbReference>
<feature type="binding site" evidence="9">
    <location>
        <position position="237"/>
    </location>
    <ligand>
        <name>1-deoxy-D-xylulose 5-phosphate</name>
        <dbReference type="ChEBI" id="CHEBI:57792"/>
    </ligand>
</feature>
<feature type="binding site" evidence="9">
    <location>
        <position position="63"/>
    </location>
    <ligand>
        <name>NADPH</name>
        <dbReference type="ChEBI" id="CHEBI:57783"/>
    </ligand>
</feature>
<feature type="binding site" evidence="9">
    <location>
        <position position="65"/>
    </location>
    <ligand>
        <name>NADPH</name>
        <dbReference type="ChEBI" id="CHEBI:57783"/>
    </ligand>
</feature>
<dbReference type="SUPFAM" id="SSF69055">
    <property type="entry name" value="1-deoxy-D-xylulose-5-phosphate reductoisomerase, C-terminal domain"/>
    <property type="match status" value="1"/>
</dbReference>
<dbReference type="EMBL" id="JBDFRB010000001">
    <property type="protein sequence ID" value="MEN2743135.1"/>
    <property type="molecule type" value="Genomic_DNA"/>
</dbReference>
<feature type="binding site" evidence="9">
    <location>
        <position position="88"/>
    </location>
    <ligand>
        <name>NADPH</name>
        <dbReference type="ChEBI" id="CHEBI:57783"/>
    </ligand>
</feature>
<feature type="binding site" evidence="9">
    <location>
        <position position="189"/>
    </location>
    <ligand>
        <name>NADPH</name>
        <dbReference type="ChEBI" id="CHEBI:57783"/>
    </ligand>
</feature>
<dbReference type="InterPro" id="IPR013512">
    <property type="entry name" value="DXP_reductoisomerase_N"/>
</dbReference>
<feature type="compositionally biased region" description="Low complexity" evidence="10">
    <location>
        <begin position="20"/>
        <end position="29"/>
    </location>
</feature>
<proteinExistence type="inferred from homology"/>
<dbReference type="RefSeq" id="WP_345882566.1">
    <property type="nucleotide sequence ID" value="NZ_JBDFRB010000001.1"/>
</dbReference>
<feature type="binding site" evidence="9">
    <location>
        <position position="211"/>
    </location>
    <ligand>
        <name>Mn(2+)</name>
        <dbReference type="ChEBI" id="CHEBI:29035"/>
    </ligand>
</feature>
<comment type="caution">
    <text evidence="14">The sequence shown here is derived from an EMBL/GenBank/DDBJ whole genome shotgun (WGS) entry which is preliminary data.</text>
</comment>
<feature type="binding site" evidence="9">
    <location>
        <position position="188"/>
    </location>
    <ligand>
        <name>1-deoxy-D-xylulose 5-phosphate</name>
        <dbReference type="ChEBI" id="CHEBI:57792"/>
    </ligand>
</feature>
<gene>
    <name evidence="9 14" type="primary">dxr</name>
    <name evidence="14" type="ORF">ABCQ75_01110</name>
</gene>
<evidence type="ECO:0000313" key="15">
    <source>
        <dbReference type="Proteomes" id="UP001422074"/>
    </source>
</evidence>
<accession>A0ABU9WY57</accession>
<dbReference type="InterPro" id="IPR036291">
    <property type="entry name" value="NAD(P)-bd_dom_sf"/>
</dbReference>
<evidence type="ECO:0000256" key="4">
    <source>
        <dbReference type="ARBA" id="ARBA00022857"/>
    </source>
</evidence>
<organism evidence="14 15">
    <name type="scientific">Sinomonas halotolerans</name>
    <dbReference type="NCBI Taxonomy" id="1644133"/>
    <lineage>
        <taxon>Bacteria</taxon>
        <taxon>Bacillati</taxon>
        <taxon>Actinomycetota</taxon>
        <taxon>Actinomycetes</taxon>
        <taxon>Micrococcales</taxon>
        <taxon>Micrococcaceae</taxon>
        <taxon>Sinomonas</taxon>
    </lineage>
</organism>
<feature type="binding site" evidence="9">
    <location>
        <position position="282"/>
    </location>
    <ligand>
        <name>1-deoxy-D-xylulose 5-phosphate</name>
        <dbReference type="ChEBI" id="CHEBI:57792"/>
    </ligand>
</feature>
<feature type="binding site" evidence="9">
    <location>
        <position position="212"/>
    </location>
    <ligand>
        <name>1-deoxy-D-xylulose 5-phosphate</name>
        <dbReference type="ChEBI" id="CHEBI:57792"/>
    </ligand>
</feature>
<comment type="pathway">
    <text evidence="1 9">Isoprenoid biosynthesis; isopentenyl diphosphate biosynthesis via DXP pathway; isopentenyl diphosphate from 1-deoxy-D-xylulose 5-phosphate: step 1/6.</text>
</comment>
<evidence type="ECO:0000256" key="9">
    <source>
        <dbReference type="HAMAP-Rule" id="MF_00183"/>
    </source>
</evidence>
<feature type="region of interest" description="Disordered" evidence="10">
    <location>
        <begin position="1"/>
        <end position="54"/>
    </location>
</feature>
<dbReference type="SUPFAM" id="SSF51735">
    <property type="entry name" value="NAD(P)-binding Rossmann-fold domains"/>
    <property type="match status" value="1"/>
</dbReference>
<feature type="binding site" evidence="9">
    <location>
        <position position="279"/>
    </location>
    <ligand>
        <name>1-deoxy-D-xylulose 5-phosphate</name>
        <dbReference type="ChEBI" id="CHEBI:57792"/>
    </ligand>
</feature>
<evidence type="ECO:0000259" key="11">
    <source>
        <dbReference type="Pfam" id="PF02670"/>
    </source>
</evidence>
<dbReference type="Gene3D" id="3.40.50.720">
    <property type="entry name" value="NAD(P)-binding Rossmann-like Domain"/>
    <property type="match status" value="1"/>
</dbReference>
<evidence type="ECO:0000256" key="7">
    <source>
        <dbReference type="ARBA" id="ARBA00023229"/>
    </source>
</evidence>
<dbReference type="PANTHER" id="PTHR30525">
    <property type="entry name" value="1-DEOXY-D-XYLULOSE 5-PHOSPHATE REDUCTOISOMERASE"/>
    <property type="match status" value="1"/>
</dbReference>
<feature type="compositionally biased region" description="Gly residues" evidence="10">
    <location>
        <begin position="34"/>
        <end position="50"/>
    </location>
</feature>
<feature type="domain" description="DXP reductoisomerase C-terminal" evidence="13">
    <location>
        <begin position="323"/>
        <end position="438"/>
    </location>
</feature>
<evidence type="ECO:0000256" key="10">
    <source>
        <dbReference type="SAM" id="MobiDB-lite"/>
    </source>
</evidence>
<evidence type="ECO:0000256" key="6">
    <source>
        <dbReference type="ARBA" id="ARBA00023211"/>
    </source>
</evidence>
<dbReference type="HAMAP" id="MF_00183">
    <property type="entry name" value="DXP_reductoisom"/>
    <property type="match status" value="1"/>
</dbReference>
<comment type="cofactor">
    <cofactor evidence="9">
        <name>Mg(2+)</name>
        <dbReference type="ChEBI" id="CHEBI:18420"/>
    </cofactor>
    <cofactor evidence="9">
        <name>Mn(2+)</name>
        <dbReference type="ChEBI" id="CHEBI:29035"/>
    </cofactor>
</comment>
<keyword evidence="9" id="KW-0460">Magnesium</keyword>
<dbReference type="InterPro" id="IPR026877">
    <property type="entry name" value="DXPR_C"/>
</dbReference>
<feature type="domain" description="1-deoxy-D-xylulose 5-phosphate reductoisomerase C-terminal" evidence="12">
    <location>
        <begin position="207"/>
        <end position="290"/>
    </location>
</feature>
<evidence type="ECO:0000256" key="3">
    <source>
        <dbReference type="ARBA" id="ARBA00022723"/>
    </source>
</evidence>
<feature type="binding site" evidence="9">
    <location>
        <position position="213"/>
    </location>
    <ligand>
        <name>Mn(2+)</name>
        <dbReference type="ChEBI" id="CHEBI:29035"/>
    </ligand>
</feature>
<dbReference type="Pfam" id="PF08436">
    <property type="entry name" value="DXP_redisom_C"/>
    <property type="match status" value="1"/>
</dbReference>
<keyword evidence="6 9" id="KW-0464">Manganese</keyword>
<feature type="binding site" evidence="9">
    <location>
        <position position="64"/>
    </location>
    <ligand>
        <name>NADPH</name>
        <dbReference type="ChEBI" id="CHEBI:57783"/>
    </ligand>
</feature>
<feature type="binding site" evidence="9">
    <location>
        <position position="282"/>
    </location>
    <ligand>
        <name>Mn(2+)</name>
        <dbReference type="ChEBI" id="CHEBI:29035"/>
    </ligand>
</feature>
<dbReference type="Pfam" id="PF13288">
    <property type="entry name" value="DXPR_C"/>
    <property type="match status" value="1"/>
</dbReference>
<evidence type="ECO:0000256" key="2">
    <source>
        <dbReference type="ARBA" id="ARBA00006825"/>
    </source>
</evidence>
<feature type="binding site" evidence="9">
    <location>
        <position position="213"/>
    </location>
    <ligand>
        <name>1-deoxy-D-xylulose 5-phosphate</name>
        <dbReference type="ChEBI" id="CHEBI:57792"/>
    </ligand>
</feature>
<feature type="binding site" evidence="9">
    <location>
        <position position="273"/>
    </location>
    <ligand>
        <name>1-deoxy-D-xylulose 5-phosphate</name>
        <dbReference type="ChEBI" id="CHEBI:57792"/>
    </ligand>
</feature>
<evidence type="ECO:0000256" key="1">
    <source>
        <dbReference type="ARBA" id="ARBA00005094"/>
    </source>
</evidence>
<feature type="binding site" evidence="9">
    <location>
        <position position="260"/>
    </location>
    <ligand>
        <name>1-deoxy-D-xylulose 5-phosphate</name>
        <dbReference type="ChEBI" id="CHEBI:57792"/>
    </ligand>
</feature>
<comment type="catalytic activity">
    <reaction evidence="8">
        <text>2-C-methyl-D-erythritol 4-phosphate + NADP(+) = 1-deoxy-D-xylulose 5-phosphate + NADPH + H(+)</text>
        <dbReference type="Rhea" id="RHEA:13717"/>
        <dbReference type="ChEBI" id="CHEBI:15378"/>
        <dbReference type="ChEBI" id="CHEBI:57783"/>
        <dbReference type="ChEBI" id="CHEBI:57792"/>
        <dbReference type="ChEBI" id="CHEBI:58262"/>
        <dbReference type="ChEBI" id="CHEBI:58349"/>
        <dbReference type="EC" id="1.1.1.267"/>
    </reaction>
    <physiologicalReaction direction="right-to-left" evidence="8">
        <dbReference type="Rhea" id="RHEA:13719"/>
    </physiologicalReaction>
</comment>
<evidence type="ECO:0000313" key="14">
    <source>
        <dbReference type="EMBL" id="MEN2743135.1"/>
    </source>
</evidence>
<feature type="binding site" evidence="9">
    <location>
        <position position="62"/>
    </location>
    <ligand>
        <name>NADPH</name>
        <dbReference type="ChEBI" id="CHEBI:57783"/>
    </ligand>
</feature>
<protein>
    <recommendedName>
        <fullName evidence="9">1-deoxy-D-xylulose 5-phosphate reductoisomerase</fullName>
        <shortName evidence="9">DXP reductoisomerase</shortName>
        <ecNumber evidence="9">1.1.1.267</ecNumber>
    </recommendedName>
    <alternativeName>
        <fullName evidence="9">1-deoxyxylulose-5-phosphate reductoisomerase</fullName>
    </alternativeName>
    <alternativeName>
        <fullName evidence="9">2-C-methyl-D-erythritol 4-phosphate synthase</fullName>
    </alternativeName>
</protein>
<name>A0ABU9WY57_9MICC</name>
<evidence type="ECO:0000259" key="13">
    <source>
        <dbReference type="Pfam" id="PF13288"/>
    </source>
</evidence>
<evidence type="ECO:0000256" key="8">
    <source>
        <dbReference type="ARBA" id="ARBA00048543"/>
    </source>
</evidence>
<keyword evidence="3 9" id="KW-0479">Metal-binding</keyword>
<dbReference type="SUPFAM" id="SSF55347">
    <property type="entry name" value="Glyceraldehyde-3-phosphate dehydrogenase-like, C-terminal domain"/>
    <property type="match status" value="1"/>
</dbReference>
<reference evidence="14 15" key="1">
    <citation type="submission" date="2024-05" db="EMBL/GenBank/DDBJ databases">
        <title>Sinomonas sp. nov., isolated from a waste landfill.</title>
        <authorList>
            <person name="Zhao Y."/>
        </authorList>
    </citation>
    <scope>NUCLEOTIDE SEQUENCE [LARGE SCALE GENOMIC DNA]</scope>
    <source>
        <strain evidence="14 15">CCTCC AB2014300</strain>
    </source>
</reference>
<comment type="similarity">
    <text evidence="2 9">Belongs to the DXR family.</text>
</comment>
<dbReference type="PANTHER" id="PTHR30525:SF0">
    <property type="entry name" value="1-DEOXY-D-XYLULOSE 5-PHOSPHATE REDUCTOISOMERASE, CHLOROPLASTIC"/>
    <property type="match status" value="1"/>
</dbReference>
<feature type="binding site" evidence="9">
    <location>
        <position position="187"/>
    </location>
    <ligand>
        <name>NADPH</name>
        <dbReference type="ChEBI" id="CHEBI:57783"/>
    </ligand>
</feature>